<organism evidence="6 7">
    <name type="scientific">Rhodococcus coprophilus</name>
    <dbReference type="NCBI Taxonomy" id="38310"/>
    <lineage>
        <taxon>Bacteria</taxon>
        <taxon>Bacillati</taxon>
        <taxon>Actinomycetota</taxon>
        <taxon>Actinomycetes</taxon>
        <taxon>Mycobacteriales</taxon>
        <taxon>Nocardiaceae</taxon>
        <taxon>Rhodococcus</taxon>
    </lineage>
</organism>
<evidence type="ECO:0000256" key="3">
    <source>
        <dbReference type="ARBA" id="ARBA00023163"/>
    </source>
</evidence>
<keyword evidence="3" id="KW-0804">Transcription</keyword>
<dbReference type="SUPFAM" id="SSF46689">
    <property type="entry name" value="Homeodomain-like"/>
    <property type="match status" value="1"/>
</dbReference>
<evidence type="ECO:0000259" key="5">
    <source>
        <dbReference type="PROSITE" id="PS50977"/>
    </source>
</evidence>
<dbReference type="InterPro" id="IPR023772">
    <property type="entry name" value="DNA-bd_HTH_TetR-type_CS"/>
</dbReference>
<dbReference type="PROSITE" id="PS01081">
    <property type="entry name" value="HTH_TETR_1"/>
    <property type="match status" value="1"/>
</dbReference>
<keyword evidence="1" id="KW-0805">Transcription regulation</keyword>
<dbReference type="PROSITE" id="PS50977">
    <property type="entry name" value="HTH_TETR_2"/>
    <property type="match status" value="1"/>
</dbReference>
<name>A0A2X4X8A0_9NOCA</name>
<accession>A0A2X4X8A0</accession>
<proteinExistence type="predicted"/>
<dbReference type="InterPro" id="IPR009057">
    <property type="entry name" value="Homeodomain-like_sf"/>
</dbReference>
<keyword evidence="2 4" id="KW-0238">DNA-binding</keyword>
<dbReference type="InterPro" id="IPR050109">
    <property type="entry name" value="HTH-type_TetR-like_transc_reg"/>
</dbReference>
<feature type="DNA-binding region" description="H-T-H motif" evidence="4">
    <location>
        <begin position="25"/>
        <end position="44"/>
    </location>
</feature>
<dbReference type="InterPro" id="IPR041347">
    <property type="entry name" value="MftR_C"/>
</dbReference>
<dbReference type="GO" id="GO:0000976">
    <property type="term" value="F:transcription cis-regulatory region binding"/>
    <property type="evidence" value="ECO:0007669"/>
    <property type="project" value="TreeGrafter"/>
</dbReference>
<dbReference type="InterPro" id="IPR001647">
    <property type="entry name" value="HTH_TetR"/>
</dbReference>
<evidence type="ECO:0000313" key="6">
    <source>
        <dbReference type="EMBL" id="SQI35885.1"/>
    </source>
</evidence>
<dbReference type="Pfam" id="PF00440">
    <property type="entry name" value="TetR_N"/>
    <property type="match status" value="1"/>
</dbReference>
<dbReference type="STRING" id="1219011.GCA_001895045_03558"/>
<sequence length="210" mass="23391">MQRTRAALVEHARTLTARRGLAGFTVEELCEHVGVSRRTFFNYFASKEDAVLGNPPAALTPADRAAFVAGGDEAGPGPSSTLLRDLARLAVTVFERNDFTQEEHRLRCAIVRSEPQLLARLVSLGASHQQDFAELIARREGMSPDDAFVRVTVRLVLGLVHDAVDEYFRTADSPPLGDLLERDIGCARRLLERRLDLQFHHQEYDPTGTR</sequence>
<dbReference type="Pfam" id="PF17754">
    <property type="entry name" value="TetR_C_14"/>
    <property type="match status" value="1"/>
</dbReference>
<dbReference type="RefSeq" id="WP_084722686.1">
    <property type="nucleotide sequence ID" value="NZ_JAFBBL010000001.1"/>
</dbReference>
<dbReference type="KEGG" id="rcr:NCTC10994_03174"/>
<dbReference type="Gene3D" id="1.10.357.10">
    <property type="entry name" value="Tetracycline Repressor, domain 2"/>
    <property type="match status" value="1"/>
</dbReference>
<dbReference type="PANTHER" id="PTHR30055">
    <property type="entry name" value="HTH-TYPE TRANSCRIPTIONAL REGULATOR RUTR"/>
    <property type="match status" value="1"/>
</dbReference>
<keyword evidence="7" id="KW-1185">Reference proteome</keyword>
<dbReference type="EMBL" id="LS483468">
    <property type="protein sequence ID" value="SQI35885.1"/>
    <property type="molecule type" value="Genomic_DNA"/>
</dbReference>
<dbReference type="PANTHER" id="PTHR30055:SF234">
    <property type="entry name" value="HTH-TYPE TRANSCRIPTIONAL REGULATOR BETI"/>
    <property type="match status" value="1"/>
</dbReference>
<reference evidence="6 7" key="1">
    <citation type="submission" date="2018-06" db="EMBL/GenBank/DDBJ databases">
        <authorList>
            <consortium name="Pathogen Informatics"/>
            <person name="Doyle S."/>
        </authorList>
    </citation>
    <scope>NUCLEOTIDE SEQUENCE [LARGE SCALE GENOMIC DNA]</scope>
    <source>
        <strain evidence="6 7">NCTC10994</strain>
    </source>
</reference>
<evidence type="ECO:0000256" key="1">
    <source>
        <dbReference type="ARBA" id="ARBA00023015"/>
    </source>
</evidence>
<dbReference type="GO" id="GO:0003700">
    <property type="term" value="F:DNA-binding transcription factor activity"/>
    <property type="evidence" value="ECO:0007669"/>
    <property type="project" value="TreeGrafter"/>
</dbReference>
<protein>
    <submittedName>
        <fullName evidence="6">AcrR family transcriptional regulator</fullName>
    </submittedName>
</protein>
<evidence type="ECO:0000313" key="7">
    <source>
        <dbReference type="Proteomes" id="UP000249091"/>
    </source>
</evidence>
<dbReference type="AlphaFoldDB" id="A0A2X4X8A0"/>
<dbReference type="Proteomes" id="UP000249091">
    <property type="component" value="Chromosome 1"/>
</dbReference>
<evidence type="ECO:0000256" key="4">
    <source>
        <dbReference type="PROSITE-ProRule" id="PRU00335"/>
    </source>
</evidence>
<feature type="domain" description="HTH tetR-type" evidence="5">
    <location>
        <begin position="2"/>
        <end position="62"/>
    </location>
</feature>
<gene>
    <name evidence="6" type="ORF">NCTC10994_03174</name>
</gene>
<evidence type="ECO:0000256" key="2">
    <source>
        <dbReference type="ARBA" id="ARBA00023125"/>
    </source>
</evidence>